<dbReference type="SMART" id="SM00382">
    <property type="entry name" value="AAA"/>
    <property type="match status" value="1"/>
</dbReference>
<dbReference type="InterPro" id="IPR006171">
    <property type="entry name" value="TOPRIM_dom"/>
</dbReference>
<dbReference type="GO" id="GO:0003677">
    <property type="term" value="F:DNA binding"/>
    <property type="evidence" value="ECO:0007669"/>
    <property type="project" value="InterPro"/>
</dbReference>
<feature type="domain" description="SF4 helicase" evidence="7">
    <location>
        <begin position="358"/>
        <end position="646"/>
    </location>
</feature>
<dbReference type="PANTHER" id="PTHR30153">
    <property type="entry name" value="REPLICATIVE DNA HELICASE DNAB"/>
    <property type="match status" value="1"/>
</dbReference>
<dbReference type="SUPFAM" id="SSF52540">
    <property type="entry name" value="P-loop containing nucleoside triphosphate hydrolases"/>
    <property type="match status" value="1"/>
</dbReference>
<dbReference type="Gene3D" id="3.40.50.300">
    <property type="entry name" value="P-loop containing nucleotide triphosphate hydrolases"/>
    <property type="match status" value="1"/>
</dbReference>
<dbReference type="InterPro" id="IPR007694">
    <property type="entry name" value="DNA_helicase_DnaB-like_C"/>
</dbReference>
<dbReference type="InterPro" id="IPR027417">
    <property type="entry name" value="P-loop_NTPase"/>
</dbReference>
<evidence type="ECO:0000313" key="8">
    <source>
        <dbReference type="EMBL" id="QPO25782.1"/>
    </source>
</evidence>
<evidence type="ECO:0000259" key="7">
    <source>
        <dbReference type="PROSITE" id="PS51199"/>
    </source>
</evidence>
<keyword evidence="6" id="KW-0804">Transcription</keyword>
<keyword evidence="4" id="KW-0548">Nucleotidyltransferase</keyword>
<dbReference type="InterPro" id="IPR003593">
    <property type="entry name" value="AAA+_ATPase"/>
</dbReference>
<dbReference type="RefSeq" id="WP_043024699.1">
    <property type="nucleotide sequence ID" value="NZ_CEDT01000019.1"/>
</dbReference>
<dbReference type="GO" id="GO:0016779">
    <property type="term" value="F:nucleotidyltransferase activity"/>
    <property type="evidence" value="ECO:0007669"/>
    <property type="project" value="UniProtKB-KW"/>
</dbReference>
<reference evidence="8 9" key="1">
    <citation type="submission" date="2020-12" db="EMBL/GenBank/DDBJ databases">
        <title>Nonconservative transfer and diversity of a new family of integrative and conjugative elements associated with antibiotic resistance in zoonotic pathogen Streptococcus suis.</title>
        <authorList>
            <person name="Huang J."/>
        </authorList>
    </citation>
    <scope>NUCLEOTIDE SEQUENCE [LARGE SCALE GENOMIC DNA]</scope>
    <source>
        <strain evidence="8 9">YZDH1</strain>
    </source>
</reference>
<evidence type="ECO:0000256" key="1">
    <source>
        <dbReference type="ARBA" id="ARBA00022478"/>
    </source>
</evidence>
<dbReference type="PANTHER" id="PTHR30153:SF2">
    <property type="entry name" value="REPLICATIVE DNA HELICASE"/>
    <property type="match status" value="1"/>
</dbReference>
<dbReference type="SUPFAM" id="SSF57783">
    <property type="entry name" value="Zinc beta-ribbon"/>
    <property type="match status" value="1"/>
</dbReference>
<evidence type="ECO:0000256" key="2">
    <source>
        <dbReference type="ARBA" id="ARBA00022515"/>
    </source>
</evidence>
<dbReference type="GO" id="GO:0006269">
    <property type="term" value="P:DNA replication, synthesis of primer"/>
    <property type="evidence" value="ECO:0007669"/>
    <property type="project" value="UniProtKB-KW"/>
</dbReference>
<evidence type="ECO:0000313" key="9">
    <source>
        <dbReference type="Proteomes" id="UP000594569"/>
    </source>
</evidence>
<dbReference type="CDD" id="cd01029">
    <property type="entry name" value="TOPRIM_primases"/>
    <property type="match status" value="1"/>
</dbReference>
<dbReference type="InterPro" id="IPR034154">
    <property type="entry name" value="TOPRIM_DnaG/twinkle"/>
</dbReference>
<accession>A0A116L548</accession>
<dbReference type="GO" id="GO:0005829">
    <property type="term" value="C:cytosol"/>
    <property type="evidence" value="ECO:0007669"/>
    <property type="project" value="TreeGrafter"/>
</dbReference>
<proteinExistence type="predicted"/>
<dbReference type="Proteomes" id="UP000594569">
    <property type="component" value="Chromosome"/>
</dbReference>
<dbReference type="EMBL" id="CP065430">
    <property type="protein sequence ID" value="QPO25782.1"/>
    <property type="molecule type" value="Genomic_DNA"/>
</dbReference>
<dbReference type="GO" id="GO:1990077">
    <property type="term" value="C:primosome complex"/>
    <property type="evidence" value="ECO:0007669"/>
    <property type="project" value="UniProtKB-KW"/>
</dbReference>
<keyword evidence="1" id="KW-0240">DNA-directed RNA polymerase</keyword>
<evidence type="ECO:0000256" key="3">
    <source>
        <dbReference type="ARBA" id="ARBA00022679"/>
    </source>
</evidence>
<dbReference type="GO" id="GO:0003678">
    <property type="term" value="F:DNA helicase activity"/>
    <property type="evidence" value="ECO:0007669"/>
    <property type="project" value="InterPro"/>
</dbReference>
<dbReference type="PROSITE" id="PS51199">
    <property type="entry name" value="SF4_HELICASE"/>
    <property type="match status" value="1"/>
</dbReference>
<dbReference type="Pfam" id="PF03796">
    <property type="entry name" value="DnaB_C"/>
    <property type="match status" value="1"/>
</dbReference>
<protein>
    <submittedName>
        <fullName evidence="8">Toprim domain-containing protein</fullName>
    </submittedName>
</protein>
<dbReference type="GO" id="GO:0005524">
    <property type="term" value="F:ATP binding"/>
    <property type="evidence" value="ECO:0007669"/>
    <property type="project" value="InterPro"/>
</dbReference>
<dbReference type="SUPFAM" id="SSF56731">
    <property type="entry name" value="DNA primase core"/>
    <property type="match status" value="1"/>
</dbReference>
<dbReference type="Gene3D" id="3.90.580.10">
    <property type="entry name" value="Zinc finger, CHC2-type domain"/>
    <property type="match status" value="1"/>
</dbReference>
<organism evidence="8 9">
    <name type="scientific">Streptococcus suis</name>
    <dbReference type="NCBI Taxonomy" id="1307"/>
    <lineage>
        <taxon>Bacteria</taxon>
        <taxon>Bacillati</taxon>
        <taxon>Bacillota</taxon>
        <taxon>Bacilli</taxon>
        <taxon>Lactobacillales</taxon>
        <taxon>Streptococcaceae</taxon>
        <taxon>Streptococcus</taxon>
    </lineage>
</organism>
<keyword evidence="3" id="KW-0808">Transferase</keyword>
<dbReference type="Pfam" id="PF13155">
    <property type="entry name" value="Toprim_2"/>
    <property type="match status" value="1"/>
</dbReference>
<dbReference type="AlphaFoldDB" id="A0A116L548"/>
<dbReference type="GO" id="GO:0000428">
    <property type="term" value="C:DNA-directed RNA polymerase complex"/>
    <property type="evidence" value="ECO:0007669"/>
    <property type="project" value="UniProtKB-KW"/>
</dbReference>
<evidence type="ECO:0000256" key="6">
    <source>
        <dbReference type="ARBA" id="ARBA00023163"/>
    </source>
</evidence>
<dbReference type="GO" id="GO:0008270">
    <property type="term" value="F:zinc ion binding"/>
    <property type="evidence" value="ECO:0007669"/>
    <property type="project" value="InterPro"/>
</dbReference>
<evidence type="ECO:0000256" key="4">
    <source>
        <dbReference type="ARBA" id="ARBA00022695"/>
    </source>
</evidence>
<dbReference type="InterPro" id="IPR036977">
    <property type="entry name" value="DNA_primase_Znf_CHC2"/>
</dbReference>
<evidence type="ECO:0000256" key="5">
    <source>
        <dbReference type="ARBA" id="ARBA00022705"/>
    </source>
</evidence>
<keyword evidence="2" id="KW-0639">Primosome</keyword>
<sequence>MSIEQIKSHLRDYVDEITVHSKKGDRESYICPLCGSGTGRNKSGAFFISKEGLRWKCFACEKSGDILDLIGSVEGIDEFTNQLNRAKELFNISADLYSNNLDPVILPQKNQIGVKMEKIEKQDYTLLFKEAHANLYKTNYAYKRGLSDGILRKFMVGYVENWKHPNAPENISGSPRLIIPITKDSYFARDTRDLIPEFQQKYAKTKVGGSNIFNAKALKSNSNQPIFVVEGEIDALSVMEVGAVAVGLGSTSNIQKFIDLVSDNELKCPLLLAFDNDIAGKNAQEKLAKKLKEKNISFKFASLVDGDIKDPNAMLVKDRETFSKLVAKALENSKSEKEKYLNLSAGKNLQNFVDGITDSVNTPYIPTKFKGLDELLDGGLYEGLYIVGAISSLGKTTLVTQIADQIAEQGYDVLIISLEMARNEIIAKSISRNTIVEVINNGGNTRNAKTVRGITTGRKYSNYNDKELELIKTAINNYSNFADHIFIVEGIGNIGVKEVRTMVEKHIQYTGNTPILIIDYLQILAPSNERATDKQNTDKAVLELKRISRDFKMSVIGISSFNRDNYNNPVGMQSFKESGAIEYSSDVLIGLQFKGVGESGFDANEAKARNPREVELVILKNRNGQTGTKLELDFYAMFNYFDERNK</sequence>
<name>A0A116L548_STRSU</name>
<dbReference type="SMART" id="SM00493">
    <property type="entry name" value="TOPRIM"/>
    <property type="match status" value="1"/>
</dbReference>
<dbReference type="Gene3D" id="3.40.1360.10">
    <property type="match status" value="1"/>
</dbReference>
<gene>
    <name evidence="8" type="ORF">I5V48_07180</name>
</gene>
<keyword evidence="5" id="KW-0235">DNA replication</keyword>